<dbReference type="STRING" id="762903.Pedsa_0527"/>
<protein>
    <submittedName>
        <fullName evidence="1">Uncharacterized protein</fullName>
    </submittedName>
</protein>
<dbReference type="HOGENOM" id="CLU_1342303_0_0_10"/>
<dbReference type="EMBL" id="CP002545">
    <property type="protein sequence ID" value="ADY51108.1"/>
    <property type="molecule type" value="Genomic_DNA"/>
</dbReference>
<accession>F0S6N2</accession>
<dbReference type="AlphaFoldDB" id="F0S6N2"/>
<evidence type="ECO:0000313" key="2">
    <source>
        <dbReference type="Proteomes" id="UP000000310"/>
    </source>
</evidence>
<dbReference type="Proteomes" id="UP000000310">
    <property type="component" value="Chromosome"/>
</dbReference>
<dbReference type="OrthoDB" id="1268491at2"/>
<name>F0S6N2_PSESL</name>
<keyword evidence="2" id="KW-1185">Reference proteome</keyword>
<reference evidence="1 2" key="1">
    <citation type="journal article" date="2011" name="Stand. Genomic Sci.">
        <title>Complete genome sequence of the gliding, heparinolytic Pedobacter saltans type strain (113).</title>
        <authorList>
            <person name="Liolios K."/>
            <person name="Sikorski J."/>
            <person name="Lu M."/>
            <person name="Nolan M."/>
            <person name="Lapidus A."/>
            <person name="Lucas S."/>
            <person name="Hammon N."/>
            <person name="Deshpande S."/>
            <person name="Cheng J.F."/>
            <person name="Tapia R."/>
            <person name="Han C."/>
            <person name="Goodwin L."/>
            <person name="Pitluck S."/>
            <person name="Huntemann M."/>
            <person name="Ivanova N."/>
            <person name="Pagani I."/>
            <person name="Mavromatis K."/>
            <person name="Ovchinikova G."/>
            <person name="Pati A."/>
            <person name="Chen A."/>
            <person name="Palaniappan K."/>
            <person name="Land M."/>
            <person name="Hauser L."/>
            <person name="Brambilla E.M."/>
            <person name="Kotsyurbenko O."/>
            <person name="Rohde M."/>
            <person name="Tindall B.J."/>
            <person name="Abt B."/>
            <person name="Goker M."/>
            <person name="Detter J.C."/>
            <person name="Woyke T."/>
            <person name="Bristow J."/>
            <person name="Eisen J.A."/>
            <person name="Markowitz V."/>
            <person name="Hugenholtz P."/>
            <person name="Klenk H.P."/>
            <person name="Kyrpides N.C."/>
        </authorList>
    </citation>
    <scope>NUCLEOTIDE SEQUENCE [LARGE SCALE GENOMIC DNA]</scope>
    <source>
        <strain evidence="2">ATCC 51119 / DSM 12145 / JCM 21818 / LMG 10337 / NBRC 100064 / NCIMB 13643</strain>
    </source>
</reference>
<evidence type="ECO:0000313" key="1">
    <source>
        <dbReference type="EMBL" id="ADY51108.1"/>
    </source>
</evidence>
<gene>
    <name evidence="1" type="ordered locus">Pedsa_0527</name>
</gene>
<reference evidence="2" key="2">
    <citation type="submission" date="2011-02" db="EMBL/GenBank/DDBJ databases">
        <title>The complete genome of Pedobacter saltans DSM 12145.</title>
        <authorList>
            <consortium name="US DOE Joint Genome Institute (JGI-PGF)"/>
            <person name="Lucas S."/>
            <person name="Copeland A."/>
            <person name="Lapidus A."/>
            <person name="Bruce D."/>
            <person name="Goodwin L."/>
            <person name="Pitluck S."/>
            <person name="Kyrpides N."/>
            <person name="Mavromatis K."/>
            <person name="Pagani I."/>
            <person name="Ivanova N."/>
            <person name="Ovchinnikova G."/>
            <person name="Lu M."/>
            <person name="Detter J.C."/>
            <person name="Han C."/>
            <person name="Land M."/>
            <person name="Hauser L."/>
            <person name="Markowitz V."/>
            <person name="Cheng J.-F."/>
            <person name="Hugenholtz P."/>
            <person name="Woyke T."/>
            <person name="Wu D."/>
            <person name="Tindall B."/>
            <person name="Pomrenke H.G."/>
            <person name="Brambilla E."/>
            <person name="Klenk H.-P."/>
            <person name="Eisen J.A."/>
        </authorList>
    </citation>
    <scope>NUCLEOTIDE SEQUENCE [LARGE SCALE GENOMIC DNA]</scope>
    <source>
        <strain evidence="2">ATCC 51119 / DSM 12145 / JCM 21818 / LMG 10337 / NBRC 100064 / NCIMB 13643</strain>
    </source>
</reference>
<organism evidence="1 2">
    <name type="scientific">Pseudopedobacter saltans (strain ATCC 51119 / DSM 12145 / JCM 21818 / CCUG 39354 / LMG 10337 / NBRC 100064 / NCIMB 13643)</name>
    <name type="common">Pedobacter saltans</name>
    <dbReference type="NCBI Taxonomy" id="762903"/>
    <lineage>
        <taxon>Bacteria</taxon>
        <taxon>Pseudomonadati</taxon>
        <taxon>Bacteroidota</taxon>
        <taxon>Sphingobacteriia</taxon>
        <taxon>Sphingobacteriales</taxon>
        <taxon>Sphingobacteriaceae</taxon>
        <taxon>Pseudopedobacter</taxon>
    </lineage>
</organism>
<dbReference type="RefSeq" id="WP_013631611.1">
    <property type="nucleotide sequence ID" value="NC_015177.1"/>
</dbReference>
<proteinExistence type="predicted"/>
<dbReference type="KEGG" id="psn:Pedsa_0527"/>
<sequence length="204" mass="23986">MTVKYKVFEKEITEQQASRLKDYDKLYVSSNGLVKKREEIRSGEIIDIDYYLDTGETEQQAKQVLIPLNKPYNILNREIYGSYTIENGNGYTAGSSVVASKYKKLLNSNNETVCIQQLDIQTNQPVFEHTGKYIGEYIDERSTHYCEFYYNPDGSLEHCEFNYMHDYDSEWFHQSNIHEIRNYFVLSDAMYNYYLTADFLPPLA</sequence>